<dbReference type="PANTHER" id="PTHR45641:SF19">
    <property type="entry name" value="NEPHROCYSTIN-3"/>
    <property type="match status" value="1"/>
</dbReference>
<gene>
    <name evidence="3" type="ORF">ENR15_00010</name>
</gene>
<evidence type="ECO:0000313" key="3">
    <source>
        <dbReference type="EMBL" id="HGF99087.1"/>
    </source>
</evidence>
<protein>
    <submittedName>
        <fullName evidence="3">Tetratricopeptide repeat protein</fullName>
    </submittedName>
</protein>
<keyword evidence="1" id="KW-0677">Repeat</keyword>
<dbReference type="EMBL" id="DSPX01000001">
    <property type="protein sequence ID" value="HGF99087.1"/>
    <property type="molecule type" value="Genomic_DNA"/>
</dbReference>
<dbReference type="PANTHER" id="PTHR45641">
    <property type="entry name" value="TETRATRICOPEPTIDE REPEAT PROTEIN (AFU_ORTHOLOGUE AFUA_6G03870)"/>
    <property type="match status" value="1"/>
</dbReference>
<comment type="caution">
    <text evidence="3">The sequence shown here is derived from an EMBL/GenBank/DDBJ whole genome shotgun (WGS) entry which is preliminary data.</text>
</comment>
<dbReference type="SUPFAM" id="SSF48452">
    <property type="entry name" value="TPR-like"/>
    <property type="match status" value="1"/>
</dbReference>
<evidence type="ECO:0000256" key="1">
    <source>
        <dbReference type="ARBA" id="ARBA00022737"/>
    </source>
</evidence>
<dbReference type="SMART" id="SM00028">
    <property type="entry name" value="TPR"/>
    <property type="match status" value="4"/>
</dbReference>
<reference evidence="3" key="1">
    <citation type="journal article" date="2020" name="mSystems">
        <title>Genome- and Community-Level Interaction Insights into Carbon Utilization and Element Cycling Functions of Hydrothermarchaeota in Hydrothermal Sediment.</title>
        <authorList>
            <person name="Zhou Z."/>
            <person name="Liu Y."/>
            <person name="Xu W."/>
            <person name="Pan J."/>
            <person name="Luo Z.H."/>
            <person name="Li M."/>
        </authorList>
    </citation>
    <scope>NUCLEOTIDE SEQUENCE [LARGE SCALE GENOMIC DNA]</scope>
    <source>
        <strain evidence="3">SpSt-374</strain>
    </source>
</reference>
<evidence type="ECO:0000256" key="2">
    <source>
        <dbReference type="ARBA" id="ARBA00022803"/>
    </source>
</evidence>
<dbReference type="AlphaFoldDB" id="A0A7C3ZTB4"/>
<dbReference type="InterPro" id="IPR019734">
    <property type="entry name" value="TPR_rpt"/>
</dbReference>
<accession>A0A7C3ZTB4</accession>
<organism evidence="3">
    <name type="scientific">Planktothricoides sp. SpSt-374</name>
    <dbReference type="NCBI Taxonomy" id="2282167"/>
    <lineage>
        <taxon>Bacteria</taxon>
        <taxon>Bacillati</taxon>
        <taxon>Cyanobacteriota</taxon>
        <taxon>Cyanophyceae</taxon>
        <taxon>Oscillatoriophycideae</taxon>
        <taxon>Oscillatoriales</taxon>
        <taxon>Oscillatoriaceae</taxon>
        <taxon>Planktothricoides</taxon>
    </lineage>
</organism>
<keyword evidence="2" id="KW-0802">TPR repeat</keyword>
<sequence>MNEQRIPAYLNLIQQLLDCPAGEENQILNQFSELVDEGFVQMCEQKAAQLHEEGEENQAEFLQDLAQQVGAFLARPATEENQPAALHQFWQQLLQAEAESGGDAAAVHQVMRPYMGLIVPVLGDIIAESMPRLLARNPDNAEGVIGLVEDTCTSMQQFPDGRYGEVLEIAIRGYDVVLALRADNPPKRAQTLNNLGIAYQTQAQFGLDPAAKLDQAITAYTESATIRRHLGLETDLAQTLNNLGNAYQTQAEFGLDPAAKLDQAITAYSEAATIRRRPGLETDLATTLTNLGAAYQTQAQFGIDPAANLDQAITAYTEAVTMMRPSGLEKDLAATLNNLGNAYQTQAQFGIDSAANLDQAITAYREAATIRRRPGLEKDLARTLNNLGLTYQTQAQFGIDPAASLEQAIKAYREAATIQRRPGLEKDLAGTLNNFGFAYQTQSRLPSNSPDQKQTALENAYKAFAEALEQVEYLRGEITTEDYKRQFNEQWNQVYRDLVQVCLELGNYTAAIEYADRSKA</sequence>
<proteinExistence type="predicted"/>
<dbReference type="Gene3D" id="1.25.40.10">
    <property type="entry name" value="Tetratricopeptide repeat domain"/>
    <property type="match status" value="2"/>
</dbReference>
<name>A0A7C3ZTB4_9CYAN</name>
<dbReference type="InterPro" id="IPR011990">
    <property type="entry name" value="TPR-like_helical_dom_sf"/>
</dbReference>